<organism evidence="2 3">
    <name type="scientific">Allacma fusca</name>
    <dbReference type="NCBI Taxonomy" id="39272"/>
    <lineage>
        <taxon>Eukaryota</taxon>
        <taxon>Metazoa</taxon>
        <taxon>Ecdysozoa</taxon>
        <taxon>Arthropoda</taxon>
        <taxon>Hexapoda</taxon>
        <taxon>Collembola</taxon>
        <taxon>Symphypleona</taxon>
        <taxon>Sminthuridae</taxon>
        <taxon>Allacma</taxon>
    </lineage>
</organism>
<dbReference type="Proteomes" id="UP000708208">
    <property type="component" value="Unassembled WGS sequence"/>
</dbReference>
<reference evidence="2" key="1">
    <citation type="submission" date="2021-06" db="EMBL/GenBank/DDBJ databases">
        <authorList>
            <person name="Hodson N. C."/>
            <person name="Mongue J. A."/>
            <person name="Jaron S. K."/>
        </authorList>
    </citation>
    <scope>NUCLEOTIDE SEQUENCE</scope>
</reference>
<evidence type="ECO:0000256" key="1">
    <source>
        <dbReference type="SAM" id="Phobius"/>
    </source>
</evidence>
<proteinExistence type="predicted"/>
<keyword evidence="1" id="KW-1133">Transmembrane helix</keyword>
<evidence type="ECO:0000313" key="2">
    <source>
        <dbReference type="EMBL" id="CAG7719090.1"/>
    </source>
</evidence>
<dbReference type="AlphaFoldDB" id="A0A8J2JKM1"/>
<gene>
    <name evidence="2" type="ORF">AFUS01_LOCUS8431</name>
</gene>
<dbReference type="EMBL" id="CAJVCH010058579">
    <property type="protein sequence ID" value="CAG7719090.1"/>
    <property type="molecule type" value="Genomic_DNA"/>
</dbReference>
<feature type="transmembrane region" description="Helical" evidence="1">
    <location>
        <begin position="27"/>
        <end position="50"/>
    </location>
</feature>
<keyword evidence="1" id="KW-0812">Transmembrane</keyword>
<accession>A0A8J2JKM1</accession>
<keyword evidence="1" id="KW-0472">Membrane</keyword>
<name>A0A8J2JKM1_9HEXA</name>
<dbReference type="OrthoDB" id="9994280at2759"/>
<comment type="caution">
    <text evidence="2">The sequence shown here is derived from an EMBL/GenBank/DDBJ whole genome shotgun (WGS) entry which is preliminary data.</text>
</comment>
<protein>
    <submittedName>
        <fullName evidence="2">Uncharacterized protein</fullName>
    </submittedName>
</protein>
<sequence length="66" mass="7365">MTLRFFVAYDINHGFAGMRGKMSKNCLWHACQALFVGLVLFSIGAAMSTLGEWSQNLVSMCINIYV</sequence>
<keyword evidence="3" id="KW-1185">Reference proteome</keyword>
<evidence type="ECO:0000313" key="3">
    <source>
        <dbReference type="Proteomes" id="UP000708208"/>
    </source>
</evidence>